<evidence type="ECO:0000259" key="2">
    <source>
        <dbReference type="Pfam" id="PF02698"/>
    </source>
</evidence>
<keyword evidence="1" id="KW-0812">Transmembrane</keyword>
<sequence>MNTDLLVSTLTHVVLLPPVCLLLGAAAGLLIGRRRRRAGRVLTGVSLALLLVLFTNAGARLLMHPLERMTQPLDPARIEGAGAIVVLAAGRLEHAPEYGGKDIPDLTALARLRYGAHLQHRTGLPLLVTGGQGSADGTHEPKARTMARALREDFRTPVEWVEDASSTTAENAAFSARMLNARGVRRILLVTNAMHMARAERVFARSGLQVIPAPTMFYGAGPLMALDFVPSASALQKSYYASYELAGLAWYRLREAIGSN</sequence>
<keyword evidence="1" id="KW-0472">Membrane</keyword>
<evidence type="ECO:0000256" key="1">
    <source>
        <dbReference type="SAM" id="Phobius"/>
    </source>
</evidence>
<feature type="transmembrane region" description="Helical" evidence="1">
    <location>
        <begin position="12"/>
        <end position="32"/>
    </location>
</feature>
<dbReference type="AlphaFoldDB" id="A0A848HPY0"/>
<evidence type="ECO:0000313" key="4">
    <source>
        <dbReference type="Proteomes" id="UP000583752"/>
    </source>
</evidence>
<evidence type="ECO:0000313" key="3">
    <source>
        <dbReference type="EMBL" id="NML61313.1"/>
    </source>
</evidence>
<keyword evidence="1" id="KW-1133">Transmembrane helix</keyword>
<name>A0A848HPY0_9BURK</name>
<feature type="transmembrane region" description="Helical" evidence="1">
    <location>
        <begin position="44"/>
        <end position="63"/>
    </location>
</feature>
<dbReference type="InterPro" id="IPR014729">
    <property type="entry name" value="Rossmann-like_a/b/a_fold"/>
</dbReference>
<dbReference type="Proteomes" id="UP000583752">
    <property type="component" value="Unassembled WGS sequence"/>
</dbReference>
<comment type="caution">
    <text evidence="3">The sequence shown here is derived from an EMBL/GenBank/DDBJ whole genome shotgun (WGS) entry which is preliminary data.</text>
</comment>
<dbReference type="Pfam" id="PF02698">
    <property type="entry name" value="DUF218"/>
    <property type="match status" value="1"/>
</dbReference>
<dbReference type="GO" id="GO:0000270">
    <property type="term" value="P:peptidoglycan metabolic process"/>
    <property type="evidence" value="ECO:0007669"/>
    <property type="project" value="TreeGrafter"/>
</dbReference>
<dbReference type="PANTHER" id="PTHR30336:SF4">
    <property type="entry name" value="ENVELOPE BIOGENESIS FACTOR ELYC"/>
    <property type="match status" value="1"/>
</dbReference>
<dbReference type="CDD" id="cd06259">
    <property type="entry name" value="YdcF-like"/>
    <property type="match status" value="1"/>
</dbReference>
<dbReference type="RefSeq" id="WP_169465077.1">
    <property type="nucleotide sequence ID" value="NZ_JABBGG010000004.1"/>
</dbReference>
<dbReference type="EMBL" id="JABBGG010000004">
    <property type="protein sequence ID" value="NML61313.1"/>
    <property type="molecule type" value="Genomic_DNA"/>
</dbReference>
<accession>A0A848HPY0</accession>
<organism evidence="3 4">
    <name type="scientific">Massilia polaris</name>
    <dbReference type="NCBI Taxonomy" id="2728846"/>
    <lineage>
        <taxon>Bacteria</taxon>
        <taxon>Pseudomonadati</taxon>
        <taxon>Pseudomonadota</taxon>
        <taxon>Betaproteobacteria</taxon>
        <taxon>Burkholderiales</taxon>
        <taxon>Oxalobacteraceae</taxon>
        <taxon>Telluria group</taxon>
        <taxon>Massilia</taxon>
    </lineage>
</organism>
<keyword evidence="4" id="KW-1185">Reference proteome</keyword>
<dbReference type="InterPro" id="IPR003848">
    <property type="entry name" value="DUF218"/>
</dbReference>
<proteinExistence type="predicted"/>
<gene>
    <name evidence="3" type="ORF">HHL21_09530</name>
</gene>
<feature type="domain" description="DUF218" evidence="2">
    <location>
        <begin position="83"/>
        <end position="247"/>
    </location>
</feature>
<dbReference type="GO" id="GO:0043164">
    <property type="term" value="P:Gram-negative-bacterium-type cell wall biogenesis"/>
    <property type="evidence" value="ECO:0007669"/>
    <property type="project" value="TreeGrafter"/>
</dbReference>
<protein>
    <submittedName>
        <fullName evidence="3">YdcF family protein</fullName>
    </submittedName>
</protein>
<dbReference type="PANTHER" id="PTHR30336">
    <property type="entry name" value="INNER MEMBRANE PROTEIN, PROBABLE PERMEASE"/>
    <property type="match status" value="1"/>
</dbReference>
<reference evidence="3 4" key="1">
    <citation type="submission" date="2020-04" db="EMBL/GenBank/DDBJ databases">
        <title>Massilia sp. RP-1-19 isolated from soil.</title>
        <authorList>
            <person name="Dahal R.H."/>
        </authorList>
    </citation>
    <scope>NUCLEOTIDE SEQUENCE [LARGE SCALE GENOMIC DNA]</scope>
    <source>
        <strain evidence="3 4">RP-1-19</strain>
    </source>
</reference>
<dbReference type="GO" id="GO:0005886">
    <property type="term" value="C:plasma membrane"/>
    <property type="evidence" value="ECO:0007669"/>
    <property type="project" value="TreeGrafter"/>
</dbReference>
<dbReference type="Gene3D" id="3.40.50.620">
    <property type="entry name" value="HUPs"/>
    <property type="match status" value="1"/>
</dbReference>
<dbReference type="InterPro" id="IPR051599">
    <property type="entry name" value="Cell_Envelope_Assoc"/>
</dbReference>